<feature type="compositionally biased region" description="Basic and acidic residues" evidence="1">
    <location>
        <begin position="111"/>
        <end position="137"/>
    </location>
</feature>
<evidence type="ECO:0000256" key="1">
    <source>
        <dbReference type="SAM" id="MobiDB-lite"/>
    </source>
</evidence>
<feature type="region of interest" description="Disordered" evidence="1">
    <location>
        <begin position="94"/>
        <end position="231"/>
    </location>
</feature>
<sequence length="231" mass="24796">MGRKRSQPAWMRDNSYECANDAVPKREQAVAGPAVAGPAVARGLAAAVTEPLQVAGGEGEELTPYELERQALIARNRQRMFELGIPMAAQELSAISASSKAKAAPKASKPKPKEQPAKRSKRISGEKAPGKSLPEDYKENDEDELVEEKPKVQQTSILSVPASMPGVQTSMPRVQASMPGGMAFSGRQKLTEERKRSAGSPAPLKQPTRPGTPPCRPITAASRAYSSRARR</sequence>
<accession>A0A7S3VHE8</accession>
<feature type="compositionally biased region" description="Low complexity" evidence="1">
    <location>
        <begin position="94"/>
        <end position="107"/>
    </location>
</feature>
<evidence type="ECO:0000313" key="2">
    <source>
        <dbReference type="EMBL" id="CAE0485785.1"/>
    </source>
</evidence>
<protein>
    <submittedName>
        <fullName evidence="2">Uncharacterized protein</fullName>
    </submittedName>
</protein>
<dbReference type="EMBL" id="HBIP01001940">
    <property type="protein sequence ID" value="CAE0485785.1"/>
    <property type="molecule type" value="Transcribed_RNA"/>
</dbReference>
<gene>
    <name evidence="2" type="ORF">DTER00134_LOCUS824</name>
</gene>
<proteinExistence type="predicted"/>
<reference evidence="2" key="1">
    <citation type="submission" date="2021-01" db="EMBL/GenBank/DDBJ databases">
        <authorList>
            <person name="Corre E."/>
            <person name="Pelletier E."/>
            <person name="Niang G."/>
            <person name="Scheremetjew M."/>
            <person name="Finn R."/>
            <person name="Kale V."/>
            <person name="Holt S."/>
            <person name="Cochrane G."/>
            <person name="Meng A."/>
            <person name="Brown T."/>
            <person name="Cohen L."/>
        </authorList>
    </citation>
    <scope>NUCLEOTIDE SEQUENCE</scope>
    <source>
        <strain evidence="2">CCMP1320</strain>
    </source>
</reference>
<name>A0A7S3VHE8_DUNTE</name>
<organism evidence="2">
    <name type="scientific">Dunaliella tertiolecta</name>
    <name type="common">Green alga</name>
    <dbReference type="NCBI Taxonomy" id="3047"/>
    <lineage>
        <taxon>Eukaryota</taxon>
        <taxon>Viridiplantae</taxon>
        <taxon>Chlorophyta</taxon>
        <taxon>core chlorophytes</taxon>
        <taxon>Chlorophyceae</taxon>
        <taxon>CS clade</taxon>
        <taxon>Chlamydomonadales</taxon>
        <taxon>Dunaliellaceae</taxon>
        <taxon>Dunaliella</taxon>
    </lineage>
</organism>
<feature type="compositionally biased region" description="Low complexity" evidence="1">
    <location>
        <begin position="220"/>
        <end position="231"/>
    </location>
</feature>
<dbReference type="AlphaFoldDB" id="A0A7S3VHE8"/>